<organism evidence="2 3">
    <name type="scientific">Penicillium camemberti (strain FM 013)</name>
    <dbReference type="NCBI Taxonomy" id="1429867"/>
    <lineage>
        <taxon>Eukaryota</taxon>
        <taxon>Fungi</taxon>
        <taxon>Dikarya</taxon>
        <taxon>Ascomycota</taxon>
        <taxon>Pezizomycotina</taxon>
        <taxon>Eurotiomycetes</taxon>
        <taxon>Eurotiomycetidae</taxon>
        <taxon>Eurotiales</taxon>
        <taxon>Aspergillaceae</taxon>
        <taxon>Penicillium</taxon>
    </lineage>
</organism>
<dbReference type="Proteomes" id="UP000053732">
    <property type="component" value="Unassembled WGS sequence"/>
</dbReference>
<reference evidence="2 3" key="1">
    <citation type="journal article" date="2014" name="Nat. Commun.">
        <title>Multiple recent horizontal transfers of a large genomic region in cheese making fungi.</title>
        <authorList>
            <person name="Cheeseman K."/>
            <person name="Ropars J."/>
            <person name="Renault P."/>
            <person name="Dupont J."/>
            <person name="Gouzy J."/>
            <person name="Branca A."/>
            <person name="Abraham A.L."/>
            <person name="Ceppi M."/>
            <person name="Conseiller E."/>
            <person name="Debuchy R."/>
            <person name="Malagnac F."/>
            <person name="Goarin A."/>
            <person name="Silar P."/>
            <person name="Lacoste S."/>
            <person name="Sallet E."/>
            <person name="Bensimon A."/>
            <person name="Giraud T."/>
            <person name="Brygoo Y."/>
        </authorList>
    </citation>
    <scope>NUCLEOTIDE SEQUENCE [LARGE SCALE GENOMIC DNA]</scope>
    <source>
        <strain evidence="3">FM 013</strain>
    </source>
</reference>
<gene>
    <name evidence="2" type="ORF">PCAMFM013_S018g000266</name>
</gene>
<protein>
    <submittedName>
        <fullName evidence="2">Str. FM013</fullName>
    </submittedName>
</protein>
<evidence type="ECO:0000313" key="3">
    <source>
        <dbReference type="Proteomes" id="UP000053732"/>
    </source>
</evidence>
<keyword evidence="3" id="KW-1185">Reference proteome</keyword>
<dbReference type="AlphaFoldDB" id="A0A0G4PJH4"/>
<sequence>MTSLAQNLGSAKLILPASQDMDLMNLGSHVKPRDTAHAVRKSLSGTGDYMEHP</sequence>
<proteinExistence type="predicted"/>
<evidence type="ECO:0000256" key="1">
    <source>
        <dbReference type="SAM" id="MobiDB-lite"/>
    </source>
</evidence>
<dbReference type="EMBL" id="HG793151">
    <property type="protein sequence ID" value="CRL26572.1"/>
    <property type="molecule type" value="Genomic_DNA"/>
</dbReference>
<accession>A0A0G4PJH4</accession>
<name>A0A0G4PJH4_PENC3</name>
<evidence type="ECO:0000313" key="2">
    <source>
        <dbReference type="EMBL" id="CRL26572.1"/>
    </source>
</evidence>
<feature type="region of interest" description="Disordered" evidence="1">
    <location>
        <begin position="33"/>
        <end position="53"/>
    </location>
</feature>